<evidence type="ECO:0000313" key="2">
    <source>
        <dbReference type="Proteomes" id="UP000266272"/>
    </source>
</evidence>
<name>A0A395NCH0_TRIAR</name>
<accession>A0A395NCH0</accession>
<organism evidence="1 2">
    <name type="scientific">Trichoderma arundinaceum</name>
    <dbReference type="NCBI Taxonomy" id="490622"/>
    <lineage>
        <taxon>Eukaryota</taxon>
        <taxon>Fungi</taxon>
        <taxon>Dikarya</taxon>
        <taxon>Ascomycota</taxon>
        <taxon>Pezizomycotina</taxon>
        <taxon>Sordariomycetes</taxon>
        <taxon>Hypocreomycetidae</taxon>
        <taxon>Hypocreales</taxon>
        <taxon>Hypocreaceae</taxon>
        <taxon>Trichoderma</taxon>
    </lineage>
</organism>
<protein>
    <submittedName>
        <fullName evidence="1">Uncharacterized protein</fullName>
    </submittedName>
</protein>
<comment type="caution">
    <text evidence="1">The sequence shown here is derived from an EMBL/GenBank/DDBJ whole genome shotgun (WGS) entry which is preliminary data.</text>
</comment>
<evidence type="ECO:0000313" key="1">
    <source>
        <dbReference type="EMBL" id="RFU73802.1"/>
    </source>
</evidence>
<reference evidence="1 2" key="1">
    <citation type="journal article" date="2018" name="PLoS Pathog.">
        <title>Evolution of structural diversity of trichothecenes, a family of toxins produced by plant pathogenic and entomopathogenic fungi.</title>
        <authorList>
            <person name="Proctor R.H."/>
            <person name="McCormick S.P."/>
            <person name="Kim H.S."/>
            <person name="Cardoza R.E."/>
            <person name="Stanley A.M."/>
            <person name="Lindo L."/>
            <person name="Kelly A."/>
            <person name="Brown D.W."/>
            <person name="Lee T."/>
            <person name="Vaughan M.M."/>
            <person name="Alexander N.J."/>
            <person name="Busman M."/>
            <person name="Gutierrez S."/>
        </authorList>
    </citation>
    <scope>NUCLEOTIDE SEQUENCE [LARGE SCALE GENOMIC DNA]</scope>
    <source>
        <strain evidence="1 2">IBT 40837</strain>
    </source>
</reference>
<keyword evidence="2" id="KW-1185">Reference proteome</keyword>
<proteinExistence type="predicted"/>
<dbReference type="Proteomes" id="UP000266272">
    <property type="component" value="Unassembled WGS sequence"/>
</dbReference>
<sequence length="350" mass="38193">MAAAFQGPPACPDADMLSFNGRFPWLSVFPLSRRLPLRGLLLAGAATLAALVTATAQISLARSHAPWLLNVTLMTDRWGRGSPASARNLNHLHTEPTIAGMALGFAEVATRKELFTNPITVRHRILARLPRGLQESVERRFATWAMGYHVGRIGAMRRLLILGMASPRAAVSPAIELPLAGRLAAERALEPRIVFYVIRRLHFLSLEARYLLLDTPTVALCVDLQIAVSTESGMAWVWTKVLSAGQKVAAYLITTPSILIVRLSAQLLRGVLSTEAGLRRADKSTWRARSGVTLEATGMRARSPRFRACLSAGVWRKRCAGGSRVDVLSTPAVVRAWLVREFGITPRASP</sequence>
<dbReference type="AlphaFoldDB" id="A0A395NCH0"/>
<gene>
    <name evidence="1" type="ORF">TARUN_8448</name>
</gene>
<dbReference type="EMBL" id="PXOA01000601">
    <property type="protein sequence ID" value="RFU73802.1"/>
    <property type="molecule type" value="Genomic_DNA"/>
</dbReference>